<evidence type="ECO:0000256" key="3">
    <source>
        <dbReference type="ARBA" id="ARBA00023004"/>
    </source>
</evidence>
<keyword evidence="1" id="KW-0001">2Fe-2S</keyword>
<dbReference type="InterPro" id="IPR009061">
    <property type="entry name" value="DNA-bd_dom_put_sf"/>
</dbReference>
<dbReference type="GO" id="GO:0003677">
    <property type="term" value="F:DNA binding"/>
    <property type="evidence" value="ECO:0007669"/>
    <property type="project" value="UniProtKB-KW"/>
</dbReference>
<evidence type="ECO:0000256" key="5">
    <source>
        <dbReference type="ARBA" id="ARBA00023015"/>
    </source>
</evidence>
<dbReference type="GO" id="GO:0006979">
    <property type="term" value="P:response to oxidative stress"/>
    <property type="evidence" value="ECO:0007669"/>
    <property type="project" value="InterPro"/>
</dbReference>
<dbReference type="PANTHER" id="PTHR30204">
    <property type="entry name" value="REDOX-CYCLING DRUG-SENSING TRANSCRIPTIONAL ACTIVATOR SOXR"/>
    <property type="match status" value="1"/>
</dbReference>
<dbReference type="RefSeq" id="WP_348261870.1">
    <property type="nucleotide sequence ID" value="NZ_CP121196.1"/>
</dbReference>
<proteinExistence type="predicted"/>
<dbReference type="GO" id="GO:0051537">
    <property type="term" value="F:2 iron, 2 sulfur cluster binding"/>
    <property type="evidence" value="ECO:0007669"/>
    <property type="project" value="UniProtKB-KW"/>
</dbReference>
<dbReference type="PRINTS" id="PR00040">
    <property type="entry name" value="HTHMERR"/>
</dbReference>
<name>A0AAU7DH47_9BACT</name>
<dbReference type="NCBIfam" id="TIGR01950">
    <property type="entry name" value="SoxR"/>
    <property type="match status" value="1"/>
</dbReference>
<dbReference type="InterPro" id="IPR015358">
    <property type="entry name" value="Tscrpt_reg_MerR_DNA-bd"/>
</dbReference>
<keyword evidence="2" id="KW-0479">Metal-binding</keyword>
<sequence>MAEKSSKDLEQHPEIHRALTVGEVAARSGVTVSTLHFYEAEGLINSWRNKGNQRRYAREVLRRVSVIKVAQRTGIPLAEIRKALATLPEKRTPTAQDWGKLSARWREQLNDRIQRLMRLRDQLDGCIGCGCLSLQSCPLRNPWDRLAADGPGPRLLDPDFCNVDGAASKNTMSEPACRRRGARE</sequence>
<dbReference type="InterPro" id="IPR000551">
    <property type="entry name" value="MerR-type_HTH_dom"/>
</dbReference>
<keyword evidence="3" id="KW-0408">Iron</keyword>
<feature type="domain" description="HTH merR-type" evidence="8">
    <location>
        <begin position="18"/>
        <end position="86"/>
    </location>
</feature>
<dbReference type="PROSITE" id="PS50937">
    <property type="entry name" value="HTH_MERR_2"/>
    <property type="match status" value="1"/>
</dbReference>
<evidence type="ECO:0000256" key="6">
    <source>
        <dbReference type="ARBA" id="ARBA00023125"/>
    </source>
</evidence>
<organism evidence="9">
    <name type="scientific">Telmatobacter sp. DSM 110680</name>
    <dbReference type="NCBI Taxonomy" id="3036704"/>
    <lineage>
        <taxon>Bacteria</taxon>
        <taxon>Pseudomonadati</taxon>
        <taxon>Acidobacteriota</taxon>
        <taxon>Terriglobia</taxon>
        <taxon>Terriglobales</taxon>
        <taxon>Acidobacteriaceae</taxon>
        <taxon>Telmatobacter</taxon>
    </lineage>
</organism>
<dbReference type="SMART" id="SM00422">
    <property type="entry name" value="HTH_MERR"/>
    <property type="match status" value="1"/>
</dbReference>
<dbReference type="CDD" id="cd01110">
    <property type="entry name" value="HTH_SoxR"/>
    <property type="match status" value="1"/>
</dbReference>
<keyword evidence="5" id="KW-0805">Transcription regulation</keyword>
<keyword evidence="7" id="KW-0804">Transcription</keyword>
<keyword evidence="4" id="KW-0411">Iron-sulfur</keyword>
<evidence type="ECO:0000259" key="8">
    <source>
        <dbReference type="PROSITE" id="PS50937"/>
    </source>
</evidence>
<dbReference type="GO" id="GO:0003700">
    <property type="term" value="F:DNA-binding transcription factor activity"/>
    <property type="evidence" value="ECO:0007669"/>
    <property type="project" value="InterPro"/>
</dbReference>
<dbReference type="InterPro" id="IPR010211">
    <property type="entry name" value="Redox-sen_tscrpt-act_SoxR"/>
</dbReference>
<dbReference type="PROSITE" id="PS00552">
    <property type="entry name" value="HTH_MERR_1"/>
    <property type="match status" value="1"/>
</dbReference>
<dbReference type="InterPro" id="IPR047057">
    <property type="entry name" value="MerR_fam"/>
</dbReference>
<evidence type="ECO:0000256" key="4">
    <source>
        <dbReference type="ARBA" id="ARBA00023014"/>
    </source>
</evidence>
<reference evidence="9" key="1">
    <citation type="submission" date="2023-03" db="EMBL/GenBank/DDBJ databases">
        <title>Edaphobacter sp.</title>
        <authorList>
            <person name="Huber K.J."/>
            <person name="Papendorf J."/>
            <person name="Pilke C."/>
            <person name="Bunk B."/>
            <person name="Sproeer C."/>
            <person name="Pester M."/>
        </authorList>
    </citation>
    <scope>NUCLEOTIDE SEQUENCE</scope>
    <source>
        <strain evidence="9">DSM 110680</strain>
    </source>
</reference>
<evidence type="ECO:0000256" key="1">
    <source>
        <dbReference type="ARBA" id="ARBA00022714"/>
    </source>
</evidence>
<accession>A0AAU7DH47</accession>
<keyword evidence="6" id="KW-0238">DNA-binding</keyword>
<dbReference type="PANTHER" id="PTHR30204:SF0">
    <property type="entry name" value="REDOX-SENSITIVE TRANSCRIPTIONAL ACTIVATOR SOXR"/>
    <property type="match status" value="1"/>
</dbReference>
<dbReference type="Gene3D" id="1.10.1660.10">
    <property type="match status" value="1"/>
</dbReference>
<dbReference type="Pfam" id="PF00376">
    <property type="entry name" value="MerR"/>
    <property type="match status" value="1"/>
</dbReference>
<gene>
    <name evidence="9" type="primary">soxR</name>
    <name evidence="9" type="ORF">P8935_18950</name>
</gene>
<evidence type="ECO:0000313" key="9">
    <source>
        <dbReference type="EMBL" id="XBH16641.1"/>
    </source>
</evidence>
<dbReference type="Pfam" id="PF09278">
    <property type="entry name" value="MerR-DNA-bind"/>
    <property type="match status" value="1"/>
</dbReference>
<dbReference type="SUPFAM" id="SSF46955">
    <property type="entry name" value="Putative DNA-binding domain"/>
    <property type="match status" value="1"/>
</dbReference>
<protein>
    <submittedName>
        <fullName evidence="9">Redox-sensitive transcriptional activator SoxR</fullName>
    </submittedName>
</protein>
<dbReference type="GO" id="GO:0046872">
    <property type="term" value="F:metal ion binding"/>
    <property type="evidence" value="ECO:0007669"/>
    <property type="project" value="UniProtKB-KW"/>
</dbReference>
<dbReference type="EMBL" id="CP121196">
    <property type="protein sequence ID" value="XBH16641.1"/>
    <property type="molecule type" value="Genomic_DNA"/>
</dbReference>
<evidence type="ECO:0000256" key="2">
    <source>
        <dbReference type="ARBA" id="ARBA00022723"/>
    </source>
</evidence>
<evidence type="ECO:0000256" key="7">
    <source>
        <dbReference type="ARBA" id="ARBA00023163"/>
    </source>
</evidence>
<dbReference type="AlphaFoldDB" id="A0AAU7DH47"/>